<dbReference type="AlphaFoldDB" id="A0A016SSG3"/>
<gene>
    <name evidence="1" type="primary">Acey_s0180.g797</name>
    <name evidence="1" type="ORF">Y032_0180g797</name>
</gene>
<dbReference type="EMBL" id="JARK01001516">
    <property type="protein sequence ID" value="EYB93628.1"/>
    <property type="molecule type" value="Genomic_DNA"/>
</dbReference>
<organism evidence="1 2">
    <name type="scientific">Ancylostoma ceylanicum</name>
    <dbReference type="NCBI Taxonomy" id="53326"/>
    <lineage>
        <taxon>Eukaryota</taxon>
        <taxon>Metazoa</taxon>
        <taxon>Ecdysozoa</taxon>
        <taxon>Nematoda</taxon>
        <taxon>Chromadorea</taxon>
        <taxon>Rhabditida</taxon>
        <taxon>Rhabditina</taxon>
        <taxon>Rhabditomorpha</taxon>
        <taxon>Strongyloidea</taxon>
        <taxon>Ancylostomatidae</taxon>
        <taxon>Ancylostomatinae</taxon>
        <taxon>Ancylostoma</taxon>
    </lineage>
</organism>
<reference evidence="2" key="1">
    <citation type="journal article" date="2015" name="Nat. Genet.">
        <title>The genome and transcriptome of the zoonotic hookworm Ancylostoma ceylanicum identify infection-specific gene families.</title>
        <authorList>
            <person name="Schwarz E.M."/>
            <person name="Hu Y."/>
            <person name="Antoshechkin I."/>
            <person name="Miller M.M."/>
            <person name="Sternberg P.W."/>
            <person name="Aroian R.V."/>
        </authorList>
    </citation>
    <scope>NUCLEOTIDE SEQUENCE</scope>
    <source>
        <strain evidence="2">HY135</strain>
    </source>
</reference>
<keyword evidence="2" id="KW-1185">Reference proteome</keyword>
<name>A0A016SSG3_9BILA</name>
<accession>A0A016SSG3</accession>
<sequence>MDTESVISNPNNPICKISPEKYPFTPVCQRWNNSYQSCQGRHTYVGMASLDTYSQNPSKFRREGLFQALITNVNTTLSGTTIWMPKWTIYFGSPQCFYRNPTKMGLRFKVGTMLVFSTSDNPIMESFSVKKFLKIWAM</sequence>
<evidence type="ECO:0000313" key="1">
    <source>
        <dbReference type="EMBL" id="EYB93628.1"/>
    </source>
</evidence>
<evidence type="ECO:0000313" key="2">
    <source>
        <dbReference type="Proteomes" id="UP000024635"/>
    </source>
</evidence>
<dbReference type="Proteomes" id="UP000024635">
    <property type="component" value="Unassembled WGS sequence"/>
</dbReference>
<comment type="caution">
    <text evidence="1">The sequence shown here is derived from an EMBL/GenBank/DDBJ whole genome shotgun (WGS) entry which is preliminary data.</text>
</comment>
<protein>
    <submittedName>
        <fullName evidence="1">Uncharacterized protein</fullName>
    </submittedName>
</protein>
<proteinExistence type="predicted"/>